<dbReference type="InterPro" id="IPR001005">
    <property type="entry name" value="SANT/Myb"/>
</dbReference>
<gene>
    <name evidence="3 4" type="primary">LOC104598244</name>
</gene>
<accession>A0A1U7ZVM1</accession>
<evidence type="ECO:0000313" key="3">
    <source>
        <dbReference type="RefSeq" id="XP_010258494.1"/>
    </source>
</evidence>
<dbReference type="RefSeq" id="XP_010258494.1">
    <property type="nucleotide sequence ID" value="XM_010260192.2"/>
</dbReference>
<dbReference type="InterPro" id="IPR022228">
    <property type="entry name" value="DUF3755"/>
</dbReference>
<name>A0A1U7ZVM1_NELNU</name>
<protein>
    <submittedName>
        <fullName evidence="3 4">Uncharacterized protein LOC104598244 isoform X1</fullName>
    </submittedName>
</protein>
<dbReference type="AlphaFoldDB" id="A0A1U7ZVM1"/>
<keyword evidence="2" id="KW-1185">Reference proteome</keyword>
<dbReference type="KEGG" id="nnu:104598244"/>
<sequence length="280" mass="30336">MAASANPSGNQEGSHAATSFNGVAAPGGGGGNPSNGNSGAVPENSAPANALKHNPGLSSEWTAEEQSILDEGLSKYASESIIVRYAKIAMQLQDKTVRDVALRCRWMTKKESGKRRKEDHNLTRKSKDKKEKVVESSVKSSSHLAARPNVPPYALPMIAMDNDDGISYRDIGGTTGQLLEQNAQFFNQISANLANYQVQMLGGHQGLSSSIIIIQASSHVYVLQENINLFCQARDNILTILNDLNDMPSIMKQMPPLPVKINEELANSILPRTNHLMQQS</sequence>
<evidence type="ECO:0000313" key="2">
    <source>
        <dbReference type="Proteomes" id="UP000189703"/>
    </source>
</evidence>
<feature type="region of interest" description="Disordered" evidence="1">
    <location>
        <begin position="110"/>
        <end position="145"/>
    </location>
</feature>
<proteinExistence type="predicted"/>
<dbReference type="Pfam" id="PF12579">
    <property type="entry name" value="DUF3755"/>
    <property type="match status" value="1"/>
</dbReference>
<dbReference type="Proteomes" id="UP000189703">
    <property type="component" value="Unplaced"/>
</dbReference>
<reference evidence="3 4" key="1">
    <citation type="submission" date="2025-04" db="UniProtKB">
        <authorList>
            <consortium name="RefSeq"/>
        </authorList>
    </citation>
    <scope>IDENTIFICATION</scope>
</reference>
<dbReference type="eggNOG" id="ENOG502QSDG">
    <property type="taxonomic scope" value="Eukaryota"/>
</dbReference>
<dbReference type="OMA" id="HASHQMK"/>
<evidence type="ECO:0000256" key="1">
    <source>
        <dbReference type="SAM" id="MobiDB-lite"/>
    </source>
</evidence>
<dbReference type="Gene3D" id="1.10.10.60">
    <property type="entry name" value="Homeodomain-like"/>
    <property type="match status" value="1"/>
</dbReference>
<feature type="compositionally biased region" description="Polar residues" evidence="1">
    <location>
        <begin position="1"/>
        <end position="20"/>
    </location>
</feature>
<dbReference type="OrthoDB" id="19768at2759"/>
<dbReference type="PANTHER" id="PTHR14000">
    <property type="entry name" value="FINGER CCCH DOMAIN PROTEIN, PUTATIVE (DUF3755)-RELATED"/>
    <property type="match status" value="1"/>
</dbReference>
<dbReference type="GeneID" id="104598244"/>
<dbReference type="PANTHER" id="PTHR14000:SF1">
    <property type="entry name" value="HISTONE H2A DEUBIQUITINASE (DUF3755)"/>
    <property type="match status" value="1"/>
</dbReference>
<feature type="compositionally biased region" description="Basic and acidic residues" evidence="1">
    <location>
        <begin position="110"/>
        <end position="122"/>
    </location>
</feature>
<dbReference type="CDD" id="cd00167">
    <property type="entry name" value="SANT"/>
    <property type="match status" value="1"/>
</dbReference>
<dbReference type="RefSeq" id="XP_019053509.1">
    <property type="nucleotide sequence ID" value="XM_019197964.1"/>
</dbReference>
<evidence type="ECO:0000313" key="4">
    <source>
        <dbReference type="RefSeq" id="XP_019053509.1"/>
    </source>
</evidence>
<organism evidence="2 3">
    <name type="scientific">Nelumbo nucifera</name>
    <name type="common">Sacred lotus</name>
    <dbReference type="NCBI Taxonomy" id="4432"/>
    <lineage>
        <taxon>Eukaryota</taxon>
        <taxon>Viridiplantae</taxon>
        <taxon>Streptophyta</taxon>
        <taxon>Embryophyta</taxon>
        <taxon>Tracheophyta</taxon>
        <taxon>Spermatophyta</taxon>
        <taxon>Magnoliopsida</taxon>
        <taxon>Proteales</taxon>
        <taxon>Nelumbonaceae</taxon>
        <taxon>Nelumbo</taxon>
    </lineage>
</organism>
<feature type="region of interest" description="Disordered" evidence="1">
    <location>
        <begin position="1"/>
        <end position="63"/>
    </location>
</feature>